<keyword evidence="10" id="KW-0805">Transcription regulation</keyword>
<evidence type="ECO:0000256" key="6">
    <source>
        <dbReference type="ARBA" id="ARBA00022737"/>
    </source>
</evidence>
<keyword evidence="9" id="KW-0862">Zinc</keyword>
<evidence type="ECO:0000256" key="15">
    <source>
        <dbReference type="PROSITE-ProRule" id="PRU00042"/>
    </source>
</evidence>
<dbReference type="Gene3D" id="3.30.160.60">
    <property type="entry name" value="Classic Zinc Finger"/>
    <property type="match status" value="1"/>
</dbReference>
<sequence length="742" mass="83864">MSSRRKSFNPCMLRATSFPAEDSLEMDVSAVPLTTHENWMSLNNEEEDQSEWGSASEQGLNIRDHEEIPQSESPVSTLYLCTICNFSTNKFESLSCHNKVQHPGESHFKVRHIKLDSQSILEQTIESKNDRSIQEAKDTIKDLGPFLDSSNSAGEDTGKTPMENSSILDKGLDVEKELDSPVLKDEIRAVSVNGTIIIPEPVCHVTPLLQRPPSLSTSPTIAVPIHTTKYNPILDSNVTLITSFNRFPYPTHTELSWLTAASRHPEDQIKVWFTTQRLKQGITWSLEEVEEARKKMFNGSIPPTHQTCEVLPAPAGKTHNPGQAQSATCHGFGQTSLASNITADRSPTTCTPGIATAVRQAQTLKRPLGTSFLASVVKRPTGDPKESMRMPPPPAPPPERLAINGKETTNSQNDSQKSHVEFALREHCVPTQFPLLERVKDKSPEQMKLLEESFQRNSFPSYNEVEHLVITTRMSREEIESWFLERRSLRDDLEQTLLNSMGSKRESQQTLLNGAQRRSGTLTFSPVPQVSKTMNLLKNVFVQNRWPSPVEFRHLEMQARLARTELVHWFRDSRLAQQSRILNQKEMFGEQNSCRDADATKRPLREENTKPSSPEFENWFSNMLACIKCTYMWICEKLLDSVIHRSALGTTDVTSALVLRSHRHTDIRLEHCGNVVLALCECCVYVLDAKRTENVCSLESLRICICKHTFTEDCLHICKFLWHILLHFIMGTSFGCCLVDIS</sequence>
<keyword evidence="5" id="KW-0479">Metal-binding</keyword>
<keyword evidence="12 16" id="KW-0371">Homeobox</keyword>
<dbReference type="GO" id="GO:0000981">
    <property type="term" value="F:DNA-binding transcription factor activity, RNA polymerase II-specific"/>
    <property type="evidence" value="ECO:0007669"/>
    <property type="project" value="TreeGrafter"/>
</dbReference>
<evidence type="ECO:0000259" key="20">
    <source>
        <dbReference type="PROSITE" id="PS50157"/>
    </source>
</evidence>
<name>A0A672LSZ2_SINGR</name>
<keyword evidence="3" id="KW-0678">Repressor</keyword>
<dbReference type="GO" id="GO:0005634">
    <property type="term" value="C:nucleus"/>
    <property type="evidence" value="ECO:0007669"/>
    <property type="project" value="UniProtKB-SubCell"/>
</dbReference>
<evidence type="ECO:0000256" key="11">
    <source>
        <dbReference type="ARBA" id="ARBA00023125"/>
    </source>
</evidence>
<evidence type="ECO:0000256" key="18">
    <source>
        <dbReference type="SAM" id="MobiDB-lite"/>
    </source>
</evidence>
<dbReference type="InterPro" id="IPR001356">
    <property type="entry name" value="HD"/>
</dbReference>
<dbReference type="Pfam" id="PF18387">
    <property type="entry name" value="zf_C2H2_ZHX"/>
    <property type="match status" value="1"/>
</dbReference>
<keyword evidence="8" id="KW-0221">Differentiation</keyword>
<evidence type="ECO:0000256" key="9">
    <source>
        <dbReference type="ARBA" id="ARBA00022833"/>
    </source>
</evidence>
<dbReference type="CDD" id="cd00086">
    <property type="entry name" value="homeodomain"/>
    <property type="match status" value="2"/>
</dbReference>
<evidence type="ECO:0000256" key="17">
    <source>
        <dbReference type="RuleBase" id="RU000682"/>
    </source>
</evidence>
<keyword evidence="7 15" id="KW-0863">Zinc-finger</keyword>
<evidence type="ECO:0000256" key="2">
    <source>
        <dbReference type="ARBA" id="ARBA00007440"/>
    </source>
</evidence>
<evidence type="ECO:0000256" key="14">
    <source>
        <dbReference type="ARBA" id="ARBA00023242"/>
    </source>
</evidence>
<reference evidence="21" key="2">
    <citation type="submission" date="2025-09" db="UniProtKB">
        <authorList>
            <consortium name="Ensembl"/>
        </authorList>
    </citation>
    <scope>IDENTIFICATION</scope>
</reference>
<dbReference type="Ensembl" id="ENSSGRT00000031403.1">
    <property type="protein sequence ID" value="ENSSGRP00000029203.1"/>
    <property type="gene ID" value="ENSSGRG00000016654.1"/>
</dbReference>
<feature type="domain" description="Homeobox" evidence="19">
    <location>
        <begin position="443"/>
        <end position="487"/>
    </location>
</feature>
<feature type="domain" description="Homeobox" evidence="19">
    <location>
        <begin position="240"/>
        <end position="283"/>
    </location>
</feature>
<evidence type="ECO:0000256" key="1">
    <source>
        <dbReference type="ARBA" id="ARBA00004123"/>
    </source>
</evidence>
<feature type="DNA-binding region" description="Homeobox" evidence="16">
    <location>
        <begin position="445"/>
        <end position="488"/>
    </location>
</feature>
<feature type="domain" description="C2H2-type" evidence="20">
    <location>
        <begin position="79"/>
        <end position="107"/>
    </location>
</feature>
<dbReference type="GO" id="GO:0008270">
    <property type="term" value="F:zinc ion binding"/>
    <property type="evidence" value="ECO:0007669"/>
    <property type="project" value="UniProtKB-KW"/>
</dbReference>
<feature type="region of interest" description="Disordered" evidence="18">
    <location>
        <begin position="143"/>
        <end position="165"/>
    </location>
</feature>
<dbReference type="InterPro" id="IPR009057">
    <property type="entry name" value="Homeodomain-like_sf"/>
</dbReference>
<evidence type="ECO:0000256" key="7">
    <source>
        <dbReference type="ARBA" id="ARBA00022771"/>
    </source>
</evidence>
<accession>A0A672LSZ2</accession>
<dbReference type="SUPFAM" id="SSF46689">
    <property type="entry name" value="Homeodomain-like"/>
    <property type="match status" value="3"/>
</dbReference>
<feature type="compositionally biased region" description="Pro residues" evidence="18">
    <location>
        <begin position="390"/>
        <end position="399"/>
    </location>
</feature>
<feature type="DNA-binding region" description="Homeobox" evidence="16">
    <location>
        <begin position="242"/>
        <end position="284"/>
    </location>
</feature>
<dbReference type="AlphaFoldDB" id="A0A672LSZ2"/>
<dbReference type="PROSITE" id="PS50071">
    <property type="entry name" value="HOMEOBOX_2"/>
    <property type="match status" value="2"/>
</dbReference>
<dbReference type="FunFam" id="1.10.10.60:FF:000062">
    <property type="entry name" value="zinc fingers and homeoboxes protein 3"/>
    <property type="match status" value="1"/>
</dbReference>
<keyword evidence="4" id="KW-0597">Phosphoprotein</keyword>
<comment type="similarity">
    <text evidence="2">Belongs to the ZHX family.</text>
</comment>
<evidence type="ECO:0000256" key="12">
    <source>
        <dbReference type="ARBA" id="ARBA00023155"/>
    </source>
</evidence>
<dbReference type="PANTHER" id="PTHR15467:SF5">
    <property type="entry name" value="ZINC FINGERS AND HOMEOBOXES PROTEIN 2"/>
    <property type="match status" value="1"/>
</dbReference>
<dbReference type="Proteomes" id="UP000472262">
    <property type="component" value="Unassembled WGS sequence"/>
</dbReference>
<keyword evidence="14 16" id="KW-0539">Nucleus</keyword>
<evidence type="ECO:0000313" key="22">
    <source>
        <dbReference type="Proteomes" id="UP000472262"/>
    </source>
</evidence>
<evidence type="ECO:0000256" key="16">
    <source>
        <dbReference type="PROSITE-ProRule" id="PRU00108"/>
    </source>
</evidence>
<dbReference type="PANTHER" id="PTHR15467">
    <property type="entry name" value="ZINC-FINGERS AND HOMEOBOXES RELATED"/>
    <property type="match status" value="1"/>
</dbReference>
<evidence type="ECO:0000256" key="4">
    <source>
        <dbReference type="ARBA" id="ARBA00022553"/>
    </source>
</evidence>
<evidence type="ECO:0000256" key="3">
    <source>
        <dbReference type="ARBA" id="ARBA00022491"/>
    </source>
</evidence>
<dbReference type="SUPFAM" id="SSF57667">
    <property type="entry name" value="beta-beta-alpha zinc fingers"/>
    <property type="match status" value="1"/>
</dbReference>
<comment type="subcellular location">
    <subcellularLocation>
        <location evidence="1 16 17">Nucleus</location>
    </subcellularLocation>
</comment>
<dbReference type="GO" id="GO:0030154">
    <property type="term" value="P:cell differentiation"/>
    <property type="evidence" value="ECO:0007669"/>
    <property type="project" value="UniProtKB-KW"/>
</dbReference>
<keyword evidence="11 16" id="KW-0238">DNA-binding</keyword>
<dbReference type="InterPro" id="IPR041057">
    <property type="entry name" value="ZHX_Znf_C2H2"/>
</dbReference>
<dbReference type="InterPro" id="IPR036236">
    <property type="entry name" value="Znf_C2H2_sf"/>
</dbReference>
<evidence type="ECO:0000313" key="21">
    <source>
        <dbReference type="Ensembl" id="ENSSGRP00000029203.1"/>
    </source>
</evidence>
<evidence type="ECO:0000256" key="5">
    <source>
        <dbReference type="ARBA" id="ARBA00022723"/>
    </source>
</evidence>
<keyword evidence="22" id="KW-1185">Reference proteome</keyword>
<dbReference type="SMART" id="SM00389">
    <property type="entry name" value="HOX"/>
    <property type="match status" value="3"/>
</dbReference>
<dbReference type="InParanoid" id="A0A672LSZ2"/>
<dbReference type="Gene3D" id="1.10.10.60">
    <property type="entry name" value="Homeodomain-like"/>
    <property type="match status" value="3"/>
</dbReference>
<dbReference type="GO" id="GO:0003677">
    <property type="term" value="F:DNA binding"/>
    <property type="evidence" value="ECO:0007669"/>
    <property type="project" value="UniProtKB-UniRule"/>
</dbReference>
<keyword evidence="6" id="KW-0677">Repeat</keyword>
<dbReference type="PROSITE" id="PS50157">
    <property type="entry name" value="ZINC_FINGER_C2H2_2"/>
    <property type="match status" value="1"/>
</dbReference>
<dbReference type="InterPro" id="IPR013087">
    <property type="entry name" value="Znf_C2H2_type"/>
</dbReference>
<dbReference type="Pfam" id="PF00046">
    <property type="entry name" value="Homeodomain"/>
    <property type="match status" value="1"/>
</dbReference>
<protein>
    <submittedName>
        <fullName evidence="21">Zinc fingers and homeoboxes 2</fullName>
    </submittedName>
</protein>
<feature type="region of interest" description="Disordered" evidence="18">
    <location>
        <begin position="380"/>
        <end position="399"/>
    </location>
</feature>
<evidence type="ECO:0000259" key="19">
    <source>
        <dbReference type="PROSITE" id="PS50071"/>
    </source>
</evidence>
<evidence type="ECO:0000256" key="8">
    <source>
        <dbReference type="ARBA" id="ARBA00022782"/>
    </source>
</evidence>
<evidence type="ECO:0000256" key="10">
    <source>
        <dbReference type="ARBA" id="ARBA00023015"/>
    </source>
</evidence>
<keyword evidence="13" id="KW-0804">Transcription</keyword>
<reference evidence="21" key="1">
    <citation type="submission" date="2025-08" db="UniProtKB">
        <authorList>
            <consortium name="Ensembl"/>
        </authorList>
    </citation>
    <scope>IDENTIFICATION</scope>
</reference>
<organism evidence="21 22">
    <name type="scientific">Sinocyclocheilus grahami</name>
    <name type="common">Dianchi golden-line fish</name>
    <name type="synonym">Barbus grahami</name>
    <dbReference type="NCBI Taxonomy" id="75366"/>
    <lineage>
        <taxon>Eukaryota</taxon>
        <taxon>Metazoa</taxon>
        <taxon>Chordata</taxon>
        <taxon>Craniata</taxon>
        <taxon>Vertebrata</taxon>
        <taxon>Euteleostomi</taxon>
        <taxon>Actinopterygii</taxon>
        <taxon>Neopterygii</taxon>
        <taxon>Teleostei</taxon>
        <taxon>Ostariophysi</taxon>
        <taxon>Cypriniformes</taxon>
        <taxon>Cyprinidae</taxon>
        <taxon>Cyprininae</taxon>
        <taxon>Sinocyclocheilus</taxon>
    </lineage>
</organism>
<evidence type="ECO:0000256" key="13">
    <source>
        <dbReference type="ARBA" id="ARBA00023163"/>
    </source>
</evidence>
<proteinExistence type="inferred from homology"/>